<gene>
    <name evidence="1" type="ORF">Fmac_008333</name>
</gene>
<dbReference type="Proteomes" id="UP001603857">
    <property type="component" value="Unassembled WGS sequence"/>
</dbReference>
<reference evidence="1 2" key="1">
    <citation type="submission" date="2024-08" db="EMBL/GenBank/DDBJ databases">
        <title>Insights into the chromosomal genome structure of Flemingia macrophylla.</title>
        <authorList>
            <person name="Ding Y."/>
            <person name="Zhao Y."/>
            <person name="Bi W."/>
            <person name="Wu M."/>
            <person name="Zhao G."/>
            <person name="Gong Y."/>
            <person name="Li W."/>
            <person name="Zhang P."/>
        </authorList>
    </citation>
    <scope>NUCLEOTIDE SEQUENCE [LARGE SCALE GENOMIC DNA]</scope>
    <source>
        <strain evidence="1">DYQJB</strain>
        <tissue evidence="1">Leaf</tissue>
    </source>
</reference>
<name>A0ABD1MX49_9FABA</name>
<evidence type="ECO:0000313" key="1">
    <source>
        <dbReference type="EMBL" id="KAL2340393.1"/>
    </source>
</evidence>
<dbReference type="AlphaFoldDB" id="A0ABD1MX49"/>
<comment type="caution">
    <text evidence="1">The sequence shown here is derived from an EMBL/GenBank/DDBJ whole genome shotgun (WGS) entry which is preliminary data.</text>
</comment>
<evidence type="ECO:0000313" key="2">
    <source>
        <dbReference type="Proteomes" id="UP001603857"/>
    </source>
</evidence>
<dbReference type="EMBL" id="JBGMDY010000003">
    <property type="protein sequence ID" value="KAL2340393.1"/>
    <property type="molecule type" value="Genomic_DNA"/>
</dbReference>
<organism evidence="1 2">
    <name type="scientific">Flemingia macrophylla</name>
    <dbReference type="NCBI Taxonomy" id="520843"/>
    <lineage>
        <taxon>Eukaryota</taxon>
        <taxon>Viridiplantae</taxon>
        <taxon>Streptophyta</taxon>
        <taxon>Embryophyta</taxon>
        <taxon>Tracheophyta</taxon>
        <taxon>Spermatophyta</taxon>
        <taxon>Magnoliopsida</taxon>
        <taxon>eudicotyledons</taxon>
        <taxon>Gunneridae</taxon>
        <taxon>Pentapetalae</taxon>
        <taxon>rosids</taxon>
        <taxon>fabids</taxon>
        <taxon>Fabales</taxon>
        <taxon>Fabaceae</taxon>
        <taxon>Papilionoideae</taxon>
        <taxon>50 kb inversion clade</taxon>
        <taxon>NPAAA clade</taxon>
        <taxon>indigoferoid/millettioid clade</taxon>
        <taxon>Phaseoleae</taxon>
        <taxon>Flemingia</taxon>
    </lineage>
</organism>
<protein>
    <submittedName>
        <fullName evidence="1">Uncharacterized protein</fullName>
    </submittedName>
</protein>
<keyword evidence="2" id="KW-1185">Reference proteome</keyword>
<accession>A0ABD1MX49</accession>
<proteinExistence type="predicted"/>
<sequence length="116" mass="13850">MEAKLNLLRRNFLTLHLNWKNCIGQRILKNVQVYCLLIRLKKIRQITIASIQRGELGLDIMMIQNKKNLTFLGLRKNKKFLKKEIFVIELVRLSRKNNKKNFMYQTLGLSLIHKNK</sequence>